<protein>
    <submittedName>
        <fullName evidence="1">Uncharacterized protein</fullName>
    </submittedName>
</protein>
<name>A0A5D3KJZ0_9BRAD</name>
<gene>
    <name evidence="1" type="ORF">FXB40_05965</name>
</gene>
<keyword evidence="2" id="KW-1185">Reference proteome</keyword>
<dbReference type="EMBL" id="VSSS01000013">
    <property type="protein sequence ID" value="TYL98026.1"/>
    <property type="molecule type" value="Genomic_DNA"/>
</dbReference>
<proteinExistence type="predicted"/>
<dbReference type="OrthoDB" id="8218699at2"/>
<sequence length="196" mass="21508">MEAVTHAARVTGSPLRDDIATDLAFLPGTLTGQCRSLIESYHEVHGFASLPNMLWQFRMGPLIERHKELRQVLRKASTTRSAKKANEGFVQIASTILALEILASSFAGWNAIYPVAGEAARDVLQRNAHGSHMPLMDFYLYPPKQISAAAIATLAPPASRSHDEPGLYHASRPELSGERRALQYASMVLDSVDLRS</sequence>
<organism evidence="1 2">
    <name type="scientific">Bradyrhizobium rifense</name>
    <dbReference type="NCBI Taxonomy" id="515499"/>
    <lineage>
        <taxon>Bacteria</taxon>
        <taxon>Pseudomonadati</taxon>
        <taxon>Pseudomonadota</taxon>
        <taxon>Alphaproteobacteria</taxon>
        <taxon>Hyphomicrobiales</taxon>
        <taxon>Nitrobacteraceae</taxon>
        <taxon>Bradyrhizobium</taxon>
    </lineage>
</organism>
<dbReference type="RefSeq" id="WP_148771280.1">
    <property type="nucleotide sequence ID" value="NZ_VSSS01000013.1"/>
</dbReference>
<evidence type="ECO:0000313" key="1">
    <source>
        <dbReference type="EMBL" id="TYL98026.1"/>
    </source>
</evidence>
<comment type="caution">
    <text evidence="1">The sequence shown here is derived from an EMBL/GenBank/DDBJ whole genome shotgun (WGS) entry which is preliminary data.</text>
</comment>
<dbReference type="AlphaFoldDB" id="A0A5D3KJZ0"/>
<accession>A0A5D3KJZ0</accession>
<reference evidence="1 2" key="1">
    <citation type="submission" date="2019-08" db="EMBL/GenBank/DDBJ databases">
        <title>Bradyrhizobium hipponensis sp. nov., a rhizobium isolated from a Lupinus angustifolius root nodule in Tunisia.</title>
        <authorList>
            <person name="Off K."/>
            <person name="Rejili M."/>
            <person name="Mars M."/>
            <person name="Brachmann A."/>
            <person name="Marin M."/>
        </authorList>
    </citation>
    <scope>NUCLEOTIDE SEQUENCE [LARGE SCALE GENOMIC DNA]</scope>
    <source>
        <strain evidence="1 2">CTAW71</strain>
    </source>
</reference>
<evidence type="ECO:0000313" key="2">
    <source>
        <dbReference type="Proteomes" id="UP000324758"/>
    </source>
</evidence>
<dbReference type="Proteomes" id="UP000324758">
    <property type="component" value="Unassembled WGS sequence"/>
</dbReference>